<dbReference type="RefSeq" id="WP_013451432.1">
    <property type="nucleotide sequence ID" value="NZ_JBNAVA010000003.1"/>
</dbReference>
<evidence type="ECO:0000313" key="1">
    <source>
        <dbReference type="EMBL" id="PMP72372.1"/>
    </source>
</evidence>
<dbReference type="EMBL" id="PNIN01000023">
    <property type="protein sequence ID" value="PMP72372.1"/>
    <property type="molecule type" value="Genomic_DNA"/>
</dbReference>
<name>A0A2J6WPP7_9BACT</name>
<protein>
    <submittedName>
        <fullName evidence="1">Uncharacterized protein</fullName>
    </submittedName>
</protein>
<evidence type="ECO:0000313" key="2">
    <source>
        <dbReference type="Proteomes" id="UP000242881"/>
    </source>
</evidence>
<proteinExistence type="predicted"/>
<organism evidence="1 2">
    <name type="scientific">Calditerrivibrio nitroreducens</name>
    <dbReference type="NCBI Taxonomy" id="477976"/>
    <lineage>
        <taxon>Bacteria</taxon>
        <taxon>Pseudomonadati</taxon>
        <taxon>Deferribacterota</taxon>
        <taxon>Deferribacteres</taxon>
        <taxon>Deferribacterales</taxon>
        <taxon>Calditerrivibrionaceae</taxon>
    </lineage>
</organism>
<accession>A0A2J6WPP7</accession>
<reference evidence="1 2" key="1">
    <citation type="submission" date="2018-01" db="EMBL/GenBank/DDBJ databases">
        <title>Metagenomic assembled genomes from two thermal pools in the Uzon Caldera, Kamchatka, Russia.</title>
        <authorList>
            <person name="Wilkins L."/>
            <person name="Ettinger C."/>
        </authorList>
    </citation>
    <scope>NUCLEOTIDE SEQUENCE [LARGE SCALE GENOMIC DNA]</scope>
    <source>
        <strain evidence="1">ZAV-05</strain>
    </source>
</reference>
<gene>
    <name evidence="1" type="ORF">C0187_01715</name>
</gene>
<dbReference type="AlphaFoldDB" id="A0A2J6WPP7"/>
<comment type="caution">
    <text evidence="1">The sequence shown here is derived from an EMBL/GenBank/DDBJ whole genome shotgun (WGS) entry which is preliminary data.</text>
</comment>
<dbReference type="Proteomes" id="UP000242881">
    <property type="component" value="Unassembled WGS sequence"/>
</dbReference>
<sequence length="83" mass="9714">MNDNNSDIKKLNTVKDSLEDMALYLPELEKLTLELISADLSDDYKESNYLQYKLKILEYFVENLNKKISEELGINPKEQKKLS</sequence>